<gene>
    <name evidence="1" type="ORF">GDO86_016582</name>
</gene>
<dbReference type="Proteomes" id="UP000812440">
    <property type="component" value="Chromosome 8_10"/>
</dbReference>
<sequence length="78" mass="8971">MYRKVQRFLTGSLQPVSWNPPPFHRDAFCTEISGQTAIEWLNLLHFADWLSSSVAITIQGMERGQSVHKNYLILLVLL</sequence>
<evidence type="ECO:0000313" key="2">
    <source>
        <dbReference type="Proteomes" id="UP000812440"/>
    </source>
</evidence>
<protein>
    <submittedName>
        <fullName evidence="1">Uncharacterized protein</fullName>
    </submittedName>
</protein>
<organism evidence="1 2">
    <name type="scientific">Hymenochirus boettgeri</name>
    <name type="common">Congo dwarf clawed frog</name>
    <dbReference type="NCBI Taxonomy" id="247094"/>
    <lineage>
        <taxon>Eukaryota</taxon>
        <taxon>Metazoa</taxon>
        <taxon>Chordata</taxon>
        <taxon>Craniata</taxon>
        <taxon>Vertebrata</taxon>
        <taxon>Euteleostomi</taxon>
        <taxon>Amphibia</taxon>
        <taxon>Batrachia</taxon>
        <taxon>Anura</taxon>
        <taxon>Pipoidea</taxon>
        <taxon>Pipidae</taxon>
        <taxon>Pipinae</taxon>
        <taxon>Hymenochirus</taxon>
    </lineage>
</organism>
<proteinExistence type="predicted"/>
<accession>A0A8T2K5N9</accession>
<reference evidence="1" key="1">
    <citation type="thesis" date="2020" institute="ProQuest LLC" country="789 East Eisenhower Parkway, Ann Arbor, MI, USA">
        <title>Comparative Genomics and Chromosome Evolution.</title>
        <authorList>
            <person name="Mudd A.B."/>
        </authorList>
    </citation>
    <scope>NUCLEOTIDE SEQUENCE</scope>
    <source>
        <strain evidence="1">Female2</strain>
        <tissue evidence="1">Blood</tissue>
    </source>
</reference>
<comment type="caution">
    <text evidence="1">The sequence shown here is derived from an EMBL/GenBank/DDBJ whole genome shotgun (WGS) entry which is preliminary data.</text>
</comment>
<name>A0A8T2K5N9_9PIPI</name>
<dbReference type="EMBL" id="JAACNH010000003">
    <property type="protein sequence ID" value="KAG8449951.1"/>
    <property type="molecule type" value="Genomic_DNA"/>
</dbReference>
<keyword evidence="2" id="KW-1185">Reference proteome</keyword>
<evidence type="ECO:0000313" key="1">
    <source>
        <dbReference type="EMBL" id="KAG8449951.1"/>
    </source>
</evidence>
<dbReference type="AlphaFoldDB" id="A0A8T2K5N9"/>